<evidence type="ECO:0000313" key="3">
    <source>
        <dbReference type="EMBL" id="VEL28300.1"/>
    </source>
</evidence>
<keyword evidence="2" id="KW-1133">Transmembrane helix</keyword>
<evidence type="ECO:0000313" key="4">
    <source>
        <dbReference type="Proteomes" id="UP000784294"/>
    </source>
</evidence>
<feature type="compositionally biased region" description="Basic and acidic residues" evidence="1">
    <location>
        <begin position="41"/>
        <end position="52"/>
    </location>
</feature>
<dbReference type="Proteomes" id="UP000784294">
    <property type="component" value="Unassembled WGS sequence"/>
</dbReference>
<proteinExistence type="predicted"/>
<evidence type="ECO:0000256" key="2">
    <source>
        <dbReference type="SAM" id="Phobius"/>
    </source>
</evidence>
<evidence type="ECO:0000256" key="1">
    <source>
        <dbReference type="SAM" id="MobiDB-lite"/>
    </source>
</evidence>
<accession>A0A448X545</accession>
<gene>
    <name evidence="3" type="ORF">PXEA_LOCUS21740</name>
</gene>
<organism evidence="3 4">
    <name type="scientific">Protopolystoma xenopodis</name>
    <dbReference type="NCBI Taxonomy" id="117903"/>
    <lineage>
        <taxon>Eukaryota</taxon>
        <taxon>Metazoa</taxon>
        <taxon>Spiralia</taxon>
        <taxon>Lophotrochozoa</taxon>
        <taxon>Platyhelminthes</taxon>
        <taxon>Monogenea</taxon>
        <taxon>Polyopisthocotylea</taxon>
        <taxon>Polystomatidea</taxon>
        <taxon>Polystomatidae</taxon>
        <taxon>Protopolystoma</taxon>
    </lineage>
</organism>
<comment type="caution">
    <text evidence="3">The sequence shown here is derived from an EMBL/GenBank/DDBJ whole genome shotgun (WGS) entry which is preliminary data.</text>
</comment>
<reference evidence="3" key="1">
    <citation type="submission" date="2018-11" db="EMBL/GenBank/DDBJ databases">
        <authorList>
            <consortium name="Pathogen Informatics"/>
        </authorList>
    </citation>
    <scope>NUCLEOTIDE SEQUENCE</scope>
</reference>
<name>A0A448X545_9PLAT</name>
<feature type="transmembrane region" description="Helical" evidence="2">
    <location>
        <begin position="102"/>
        <end position="129"/>
    </location>
</feature>
<feature type="region of interest" description="Disordered" evidence="1">
    <location>
        <begin position="41"/>
        <end position="95"/>
    </location>
</feature>
<keyword evidence="2" id="KW-0472">Membrane</keyword>
<keyword evidence="2" id="KW-0812">Transmembrane</keyword>
<keyword evidence="4" id="KW-1185">Reference proteome</keyword>
<dbReference type="OrthoDB" id="9998697at2759"/>
<dbReference type="EMBL" id="CAAALY010094007">
    <property type="protein sequence ID" value="VEL28300.1"/>
    <property type="molecule type" value="Genomic_DNA"/>
</dbReference>
<sequence length="138" mass="15379">MPYLLRILEVELRRPKGITTDLEQSYASELGSGSLLAGSDEKNFPALSEHHRQPSLYSAKPRSQDFHGTQVEADVDSDSENALKQDTLEQSSLTQSGSNRPLFMILGTLAGVLMIIAFGLISACIWYHLRDPRYKRQG</sequence>
<dbReference type="AlphaFoldDB" id="A0A448X545"/>
<protein>
    <submittedName>
        <fullName evidence="3">Uncharacterized protein</fullName>
    </submittedName>
</protein>